<sequence length="374" mass="43799">METSDNNEENERSYMEMSDSKDLEETDDDFGFENEENNNYENDSISDSQNESEFDNADNVNFNTDNEEAAFNNIYEVFNRNKMSFNKIKKILGSIVGIEPKIYDMYVNSCCAFVGVLENERKCKFCKEDRYYSNGKSRKNLPFISIIERLKLQFKNSKRSEELLYRYNYTNNIGNLVHGDIGDIFDGQIYKELLDDGYFPDSRDIAFTASCDSYQIFRQKTDDCWVFLFINNNLPQELRVKKENLMVTLIISGPKQPQDFNSFLYPLIQEMKMLQEVKGKSILFELSSLKFPRSFSVDIIHLFFENIAPHIWIEKFYPKNDERNSNNYTISSKTWVKIGEIIEKNRSNMPSDIGRPSHNIVKHSAGFKAVKWAN</sequence>
<dbReference type="OrthoDB" id="2389915at2759"/>
<dbReference type="Proteomes" id="UP000615446">
    <property type="component" value="Unassembled WGS sequence"/>
</dbReference>
<feature type="region of interest" description="Disordered" evidence="1">
    <location>
        <begin position="1"/>
        <end position="61"/>
    </location>
</feature>
<evidence type="ECO:0000256" key="1">
    <source>
        <dbReference type="SAM" id="MobiDB-lite"/>
    </source>
</evidence>
<organism evidence="2 3">
    <name type="scientific">Rhizophagus clarus</name>
    <dbReference type="NCBI Taxonomy" id="94130"/>
    <lineage>
        <taxon>Eukaryota</taxon>
        <taxon>Fungi</taxon>
        <taxon>Fungi incertae sedis</taxon>
        <taxon>Mucoromycota</taxon>
        <taxon>Glomeromycotina</taxon>
        <taxon>Glomeromycetes</taxon>
        <taxon>Glomerales</taxon>
        <taxon>Glomeraceae</taxon>
        <taxon>Rhizophagus</taxon>
    </lineage>
</organism>
<evidence type="ECO:0000313" key="3">
    <source>
        <dbReference type="Proteomes" id="UP000615446"/>
    </source>
</evidence>
<dbReference type="EMBL" id="BLAL01000037">
    <property type="protein sequence ID" value="GES78342.1"/>
    <property type="molecule type" value="Genomic_DNA"/>
</dbReference>
<reference evidence="2" key="1">
    <citation type="submission" date="2019-10" db="EMBL/GenBank/DDBJ databases">
        <title>Conservation and host-specific expression of non-tandemly repeated heterogenous ribosome RNA gene in arbuscular mycorrhizal fungi.</title>
        <authorList>
            <person name="Maeda T."/>
            <person name="Kobayashi Y."/>
            <person name="Nakagawa T."/>
            <person name="Ezawa T."/>
            <person name="Yamaguchi K."/>
            <person name="Bino T."/>
            <person name="Nishimoto Y."/>
            <person name="Shigenobu S."/>
            <person name="Kawaguchi M."/>
        </authorList>
    </citation>
    <scope>NUCLEOTIDE SEQUENCE</scope>
    <source>
        <strain evidence="2">HR1</strain>
    </source>
</reference>
<dbReference type="Pfam" id="PF02992">
    <property type="entry name" value="Transposase_21"/>
    <property type="match status" value="1"/>
</dbReference>
<feature type="compositionally biased region" description="Basic and acidic residues" evidence="1">
    <location>
        <begin position="9"/>
        <end position="23"/>
    </location>
</feature>
<protein>
    <submittedName>
        <fullName evidence="2">Transposase domain-containing protein</fullName>
    </submittedName>
</protein>
<dbReference type="InterPro" id="IPR004242">
    <property type="entry name" value="Transposase_21"/>
</dbReference>
<proteinExistence type="predicted"/>
<accession>A0A8H3KYP2</accession>
<gene>
    <name evidence="2" type="ORF">RCL2_000564800</name>
</gene>
<evidence type="ECO:0000313" key="2">
    <source>
        <dbReference type="EMBL" id="GES78342.1"/>
    </source>
</evidence>
<comment type="caution">
    <text evidence="2">The sequence shown here is derived from an EMBL/GenBank/DDBJ whole genome shotgun (WGS) entry which is preliminary data.</text>
</comment>
<name>A0A8H3KYP2_9GLOM</name>
<feature type="compositionally biased region" description="Acidic residues" evidence="1">
    <location>
        <begin position="24"/>
        <end position="38"/>
    </location>
</feature>
<dbReference type="AlphaFoldDB" id="A0A8H3KYP2"/>